<accession>A0ACB9XM24</accession>
<comment type="caution">
    <text evidence="1">The sequence shown here is derived from an EMBL/GenBank/DDBJ whole genome shotgun (WGS) entry which is preliminary data.</text>
</comment>
<name>A0ACB9XM24_CHAAC</name>
<feature type="non-terminal residue" evidence="1">
    <location>
        <position position="93"/>
    </location>
</feature>
<proteinExistence type="predicted"/>
<protein>
    <submittedName>
        <fullName evidence="1">Uncharacterized protein</fullName>
    </submittedName>
</protein>
<dbReference type="Proteomes" id="UP001057452">
    <property type="component" value="Chromosome 5"/>
</dbReference>
<keyword evidence="2" id="KW-1185">Reference proteome</keyword>
<reference evidence="1" key="1">
    <citation type="submission" date="2022-05" db="EMBL/GenBank/DDBJ databases">
        <title>Chromosome-level genome of Chaenocephalus aceratus.</title>
        <authorList>
            <person name="Park H."/>
        </authorList>
    </citation>
    <scope>NUCLEOTIDE SEQUENCE</scope>
    <source>
        <strain evidence="1">KU_202001</strain>
    </source>
</reference>
<organism evidence="1 2">
    <name type="scientific">Chaenocephalus aceratus</name>
    <name type="common">Blackfin icefish</name>
    <name type="synonym">Chaenichthys aceratus</name>
    <dbReference type="NCBI Taxonomy" id="36190"/>
    <lineage>
        <taxon>Eukaryota</taxon>
        <taxon>Metazoa</taxon>
        <taxon>Chordata</taxon>
        <taxon>Craniata</taxon>
        <taxon>Vertebrata</taxon>
        <taxon>Euteleostomi</taxon>
        <taxon>Actinopterygii</taxon>
        <taxon>Neopterygii</taxon>
        <taxon>Teleostei</taxon>
        <taxon>Neoteleostei</taxon>
        <taxon>Acanthomorphata</taxon>
        <taxon>Eupercaria</taxon>
        <taxon>Perciformes</taxon>
        <taxon>Notothenioidei</taxon>
        <taxon>Channichthyidae</taxon>
        <taxon>Chaenocephalus</taxon>
    </lineage>
</organism>
<evidence type="ECO:0000313" key="1">
    <source>
        <dbReference type="EMBL" id="KAI4827824.1"/>
    </source>
</evidence>
<evidence type="ECO:0000313" key="2">
    <source>
        <dbReference type="Proteomes" id="UP001057452"/>
    </source>
</evidence>
<sequence>DIRELVVFVGPQWSSETLASAVLGAAAVTLIAGSQTIQRRNMCLITLLEVQLDVNECKETNGGCEALCCNTIGSFYCRCPPGQKLNEEGKTCQ</sequence>
<gene>
    <name evidence="1" type="ORF">KUCAC02_031193</name>
</gene>
<dbReference type="EMBL" id="CM043789">
    <property type="protein sequence ID" value="KAI4827824.1"/>
    <property type="molecule type" value="Genomic_DNA"/>
</dbReference>
<feature type="non-terminal residue" evidence="1">
    <location>
        <position position="1"/>
    </location>
</feature>